<dbReference type="InterPro" id="IPR051916">
    <property type="entry name" value="GPI-anchor_lipid_remodeler"/>
</dbReference>
<dbReference type="EMBL" id="RBKU01000001">
    <property type="protein sequence ID" value="RKR85288.1"/>
    <property type="molecule type" value="Genomic_DNA"/>
</dbReference>
<evidence type="ECO:0000256" key="1">
    <source>
        <dbReference type="SAM" id="Phobius"/>
    </source>
</evidence>
<keyword evidence="3" id="KW-0378">Hydrolase</keyword>
<keyword evidence="3" id="KW-0540">Nuclease</keyword>
<dbReference type="InterPro" id="IPR036691">
    <property type="entry name" value="Endo/exonu/phosph_ase_sf"/>
</dbReference>
<feature type="transmembrane region" description="Helical" evidence="1">
    <location>
        <begin position="14"/>
        <end position="34"/>
    </location>
</feature>
<dbReference type="Gene3D" id="3.60.10.10">
    <property type="entry name" value="Endonuclease/exonuclease/phosphatase"/>
    <property type="match status" value="1"/>
</dbReference>
<keyword evidence="1" id="KW-0812">Transmembrane</keyword>
<name>A0A495J9X9_9SPHI</name>
<dbReference type="PANTHER" id="PTHR14859">
    <property type="entry name" value="CALCOFLUOR WHITE HYPERSENSITIVE PROTEIN PRECURSOR"/>
    <property type="match status" value="1"/>
</dbReference>
<feature type="domain" description="Endonuclease/exonuclease/phosphatase" evidence="2">
    <location>
        <begin position="111"/>
        <end position="360"/>
    </location>
</feature>
<dbReference type="GO" id="GO:0004527">
    <property type="term" value="F:exonuclease activity"/>
    <property type="evidence" value="ECO:0007669"/>
    <property type="project" value="UniProtKB-KW"/>
</dbReference>
<comment type="caution">
    <text evidence="3">The sequence shown here is derived from an EMBL/GenBank/DDBJ whole genome shotgun (WGS) entry which is preliminary data.</text>
</comment>
<feature type="transmembrane region" description="Helical" evidence="1">
    <location>
        <begin position="40"/>
        <end position="63"/>
    </location>
</feature>
<dbReference type="PANTHER" id="PTHR14859:SF15">
    <property type="entry name" value="ENDONUCLEASE_EXONUCLEASE_PHOSPHATASE DOMAIN-CONTAINING PROTEIN"/>
    <property type="match status" value="1"/>
</dbReference>
<keyword evidence="1" id="KW-1133">Transmembrane helix</keyword>
<dbReference type="CDD" id="cd09084">
    <property type="entry name" value="EEP-2"/>
    <property type="match status" value="1"/>
</dbReference>
<dbReference type="RefSeq" id="WP_121201351.1">
    <property type="nucleotide sequence ID" value="NZ_RBKU01000001.1"/>
</dbReference>
<dbReference type="Proteomes" id="UP000268007">
    <property type="component" value="Unassembled WGS sequence"/>
</dbReference>
<organism evidence="3 4">
    <name type="scientific">Mucilaginibacter gracilis</name>
    <dbReference type="NCBI Taxonomy" id="423350"/>
    <lineage>
        <taxon>Bacteria</taxon>
        <taxon>Pseudomonadati</taxon>
        <taxon>Bacteroidota</taxon>
        <taxon>Sphingobacteriia</taxon>
        <taxon>Sphingobacteriales</taxon>
        <taxon>Sphingobacteriaceae</taxon>
        <taxon>Mucilaginibacter</taxon>
    </lineage>
</organism>
<keyword evidence="1" id="KW-0472">Membrane</keyword>
<dbReference type="InterPro" id="IPR005135">
    <property type="entry name" value="Endo/exonuclease/phosphatase"/>
</dbReference>
<dbReference type="GO" id="GO:0006506">
    <property type="term" value="P:GPI anchor biosynthetic process"/>
    <property type="evidence" value="ECO:0007669"/>
    <property type="project" value="TreeGrafter"/>
</dbReference>
<protein>
    <submittedName>
        <fullName evidence="3">Endonuclease/exonuclease/phosphatase family metal-dependent hydrolase</fullName>
    </submittedName>
</protein>
<evidence type="ECO:0000313" key="3">
    <source>
        <dbReference type="EMBL" id="RKR85288.1"/>
    </source>
</evidence>
<keyword evidence="4" id="KW-1185">Reference proteome</keyword>
<evidence type="ECO:0000259" key="2">
    <source>
        <dbReference type="Pfam" id="PF03372"/>
    </source>
</evidence>
<sequence>MIGAKGRLGFFDRIILFINYCFAFALLVSYLAPFTDPKSFWLIAFFGLAYPPLLLVNGLLALYWLFRFKIQILISVLSVAVGWGVLQKNIGFHNKTDTDRAKADGSQIRMMAYNVHSFNSPMDYNIPTRREILQIIKDQQPDIINMEEFYSTSKGRTAMCDSIKKILQTSNYYFKPFGSQPDNGSGLAIVSKYPIVNHGVIMLASDNSDTKAIFVDVTINGKTIRVYCVHLQSFLFSAQDHIYMDSVTQQRRTSITGSRRIGSKLKLGFIRRSDQVKVMKAEMAKCPFPYIIAGDFNDTPSSWAVNQMADGIKNAFREQGRGLGRTYNGDIPNYQIDYIMVSPQFKVMNYTVIEKKASDHYAVRSDLSLP</sequence>
<dbReference type="Pfam" id="PF03372">
    <property type="entry name" value="Exo_endo_phos"/>
    <property type="match status" value="1"/>
</dbReference>
<dbReference type="GO" id="GO:0004519">
    <property type="term" value="F:endonuclease activity"/>
    <property type="evidence" value="ECO:0007669"/>
    <property type="project" value="UniProtKB-KW"/>
</dbReference>
<gene>
    <name evidence="3" type="ORF">BDD43_5552</name>
</gene>
<dbReference type="GO" id="GO:0016020">
    <property type="term" value="C:membrane"/>
    <property type="evidence" value="ECO:0007669"/>
    <property type="project" value="GOC"/>
</dbReference>
<keyword evidence="3" id="KW-0255">Endonuclease</keyword>
<dbReference type="AlphaFoldDB" id="A0A495J9X9"/>
<accession>A0A495J9X9</accession>
<keyword evidence="3" id="KW-0269">Exonuclease</keyword>
<proteinExistence type="predicted"/>
<evidence type="ECO:0000313" key="4">
    <source>
        <dbReference type="Proteomes" id="UP000268007"/>
    </source>
</evidence>
<reference evidence="3 4" key="1">
    <citation type="submission" date="2018-10" db="EMBL/GenBank/DDBJ databases">
        <title>Genomic Encyclopedia of Archaeal and Bacterial Type Strains, Phase II (KMG-II): from individual species to whole genera.</title>
        <authorList>
            <person name="Goeker M."/>
        </authorList>
    </citation>
    <scope>NUCLEOTIDE SEQUENCE [LARGE SCALE GENOMIC DNA]</scope>
    <source>
        <strain evidence="3 4">DSM 18602</strain>
    </source>
</reference>
<dbReference type="OrthoDB" id="635146at2"/>
<feature type="transmembrane region" description="Helical" evidence="1">
    <location>
        <begin position="70"/>
        <end position="86"/>
    </location>
</feature>
<dbReference type="SUPFAM" id="SSF56219">
    <property type="entry name" value="DNase I-like"/>
    <property type="match status" value="1"/>
</dbReference>